<evidence type="ECO:0000256" key="1">
    <source>
        <dbReference type="ARBA" id="ARBA00011738"/>
    </source>
</evidence>
<evidence type="ECO:0000256" key="5">
    <source>
        <dbReference type="ARBA" id="ARBA00022755"/>
    </source>
</evidence>
<feature type="binding site" description="in other chain" evidence="8">
    <location>
        <position position="221"/>
    </location>
    <ligand>
        <name>IMP</name>
        <dbReference type="ChEBI" id="CHEBI:58053"/>
        <note>ligand shared between dimeric partners</note>
    </ligand>
</feature>
<dbReference type="AlphaFoldDB" id="A0A832E0L9"/>
<keyword evidence="6 8" id="KW-0460">Magnesium</keyword>
<dbReference type="InterPro" id="IPR042109">
    <property type="entry name" value="Adenylosuccinate_synth_dom1"/>
</dbReference>
<feature type="binding site" description="in other chain" evidence="8">
    <location>
        <position position="130"/>
    </location>
    <ligand>
        <name>IMP</name>
        <dbReference type="ChEBI" id="CHEBI:58053"/>
        <note>ligand shared between dimeric partners</note>
    </ligand>
</feature>
<comment type="caution">
    <text evidence="10">The sequence shown here is derived from an EMBL/GenBank/DDBJ whole genome shotgun (WGS) entry which is preliminary data.</text>
</comment>
<feature type="binding site" evidence="8">
    <location>
        <begin position="40"/>
        <end position="42"/>
    </location>
    <ligand>
        <name>GTP</name>
        <dbReference type="ChEBI" id="CHEBI:37565"/>
    </ligand>
</feature>
<feature type="binding site" evidence="8">
    <location>
        <begin position="328"/>
        <end position="330"/>
    </location>
    <ligand>
        <name>GTP</name>
        <dbReference type="ChEBI" id="CHEBI:37565"/>
    </ligand>
</feature>
<dbReference type="GO" id="GO:0005525">
    <property type="term" value="F:GTP binding"/>
    <property type="evidence" value="ECO:0007669"/>
    <property type="project" value="UniProtKB-UniRule"/>
</dbReference>
<gene>
    <name evidence="8" type="primary">purA</name>
    <name evidence="10" type="ORF">ENR01_00760</name>
</gene>
<dbReference type="HAMAP" id="MF_00011">
    <property type="entry name" value="Adenylosucc_synth"/>
    <property type="match status" value="1"/>
</dbReference>
<dbReference type="GO" id="GO:0046040">
    <property type="term" value="P:IMP metabolic process"/>
    <property type="evidence" value="ECO:0007669"/>
    <property type="project" value="TreeGrafter"/>
</dbReference>
<dbReference type="PANTHER" id="PTHR11846">
    <property type="entry name" value="ADENYLOSUCCINATE SYNTHETASE"/>
    <property type="match status" value="1"/>
</dbReference>
<feature type="binding site" description="in other chain" evidence="8">
    <location>
        <position position="300"/>
    </location>
    <ligand>
        <name>IMP</name>
        <dbReference type="ChEBI" id="CHEBI:58053"/>
        <note>ligand shared between dimeric partners</note>
    </ligand>
</feature>
<dbReference type="InterPro" id="IPR042110">
    <property type="entry name" value="Adenylosuccinate_synth_dom2"/>
</dbReference>
<feature type="binding site" description="in other chain" evidence="8">
    <location>
        <begin position="13"/>
        <end position="16"/>
    </location>
    <ligand>
        <name>IMP</name>
        <dbReference type="ChEBI" id="CHEBI:58053"/>
        <note>ligand shared between dimeric partners</note>
    </ligand>
</feature>
<comment type="caution">
    <text evidence="8">Lacks conserved residue(s) required for the propagation of feature annotation.</text>
</comment>
<dbReference type="InterPro" id="IPR027417">
    <property type="entry name" value="P-loop_NTPase"/>
</dbReference>
<keyword evidence="3 8" id="KW-0479">Metal-binding</keyword>
<evidence type="ECO:0000256" key="4">
    <source>
        <dbReference type="ARBA" id="ARBA00022741"/>
    </source>
</evidence>
<feature type="binding site" description="in other chain" evidence="8">
    <location>
        <begin position="38"/>
        <end position="41"/>
    </location>
    <ligand>
        <name>IMP</name>
        <dbReference type="ChEBI" id="CHEBI:58053"/>
        <note>ligand shared between dimeric partners</note>
    </ligand>
</feature>
<dbReference type="GO" id="GO:0005737">
    <property type="term" value="C:cytoplasm"/>
    <property type="evidence" value="ECO:0007669"/>
    <property type="project" value="UniProtKB-SubCell"/>
</dbReference>
<dbReference type="UniPathway" id="UPA00075">
    <property type="reaction ID" value="UER00335"/>
</dbReference>
<keyword evidence="5 8" id="KW-0658">Purine biosynthesis</keyword>
<dbReference type="Pfam" id="PF00709">
    <property type="entry name" value="Adenylsucc_synt"/>
    <property type="match status" value="1"/>
</dbReference>
<dbReference type="NCBIfam" id="NF002223">
    <property type="entry name" value="PRK01117.1"/>
    <property type="match status" value="1"/>
</dbReference>
<evidence type="ECO:0000256" key="9">
    <source>
        <dbReference type="RuleBase" id="RU000520"/>
    </source>
</evidence>
<keyword evidence="8" id="KW-0963">Cytoplasm</keyword>
<dbReference type="InterPro" id="IPR001114">
    <property type="entry name" value="Adenylosuccinate_synthetase"/>
</dbReference>
<comment type="similarity">
    <text evidence="8 9">Belongs to the adenylosuccinate synthetase family.</text>
</comment>
<keyword evidence="2 8" id="KW-0436">Ligase</keyword>
<name>A0A832E0L9_UNCKA</name>
<protein>
    <recommendedName>
        <fullName evidence="8 9">Adenylosuccinate synthetase</fullName>
        <shortName evidence="8">AMPSase</shortName>
        <shortName evidence="8">AdSS</shortName>
        <ecNumber evidence="8 9">6.3.4.4</ecNumber>
    </recommendedName>
    <alternativeName>
        <fullName evidence="8">IMP--aspartate ligase</fullName>
    </alternativeName>
</protein>
<feature type="binding site" evidence="8">
    <location>
        <position position="40"/>
    </location>
    <ligand>
        <name>Mg(2+)</name>
        <dbReference type="ChEBI" id="CHEBI:18420"/>
    </ligand>
</feature>
<dbReference type="PROSITE" id="PS01266">
    <property type="entry name" value="ADENYLOSUCCIN_SYN_1"/>
    <property type="match status" value="1"/>
</dbReference>
<comment type="subcellular location">
    <subcellularLocation>
        <location evidence="8">Cytoplasm</location>
    </subcellularLocation>
</comment>
<dbReference type="GO" id="GO:0000287">
    <property type="term" value="F:magnesium ion binding"/>
    <property type="evidence" value="ECO:0007669"/>
    <property type="project" value="UniProtKB-UniRule"/>
</dbReference>
<feature type="binding site" evidence="8">
    <location>
        <begin position="296"/>
        <end position="302"/>
    </location>
    <ligand>
        <name>substrate</name>
    </ligand>
</feature>
<dbReference type="GO" id="GO:0044208">
    <property type="term" value="P:'de novo' AMP biosynthetic process"/>
    <property type="evidence" value="ECO:0007669"/>
    <property type="project" value="UniProtKB-UniRule"/>
</dbReference>
<keyword evidence="7 8" id="KW-0342">GTP-binding</keyword>
<dbReference type="SMART" id="SM00788">
    <property type="entry name" value="Adenylsucc_synt"/>
    <property type="match status" value="1"/>
</dbReference>
<comment type="function">
    <text evidence="8">Plays an important role in the de novo pathway of purine nucleotide biosynthesis. Catalyzes the first committed step in the biosynthesis of AMP from IMP.</text>
</comment>
<dbReference type="Gene3D" id="1.10.300.10">
    <property type="entry name" value="Adenylosuccinate Synthetase, subunit A, domain 2"/>
    <property type="match status" value="1"/>
</dbReference>
<evidence type="ECO:0000256" key="3">
    <source>
        <dbReference type="ARBA" id="ARBA00022723"/>
    </source>
</evidence>
<comment type="pathway">
    <text evidence="8 9">Purine metabolism; AMP biosynthesis via de novo pathway; AMP from IMP: step 1/2.</text>
</comment>
<dbReference type="InterPro" id="IPR042111">
    <property type="entry name" value="Adenylosuccinate_synth_dom3"/>
</dbReference>
<accession>A0A832E0L9</accession>
<sequence length="424" mass="46821">MGVTVVVGAQWGDEGKGKIVDLLARNFDYVVRFHGGPNAGHTVKVGERTLKLHHIPSAVLREDCTLVIANGVVVDPQILLGEIAALREQGIELQGRLVISKDCHLILPYHRMLEGYFASLKEGKMDTRSTGRGIGPSHADKVQYLGIKVADLFYDDLILREKLRVNLAAKQAMLGEQEELRYLPYELGKWTAELAPFVGETVGMLHQALDKGARILMEGAQGTFLDVDHGFYPFVTASNAVAGAINAGAGIPPRAISFIWGVAKAYVTRVGDSPFPTEITGRIAQAIQERGGERGTTTGRLRKVGWFDAEMVRAAAKLSGFDALALTKIDVLSKLPQLQLATGTRTKGSYQDLSYLMERNPEVLFHAEPQYVSFEPWQEDLTKIRNFAKLPWRVTDYIEAVEQLTDVPVRIVSVGPEREQTIFR</sequence>
<evidence type="ECO:0000256" key="8">
    <source>
        <dbReference type="HAMAP-Rule" id="MF_00011"/>
    </source>
</evidence>
<feature type="binding site" evidence="8">
    <location>
        <begin position="413"/>
        <end position="415"/>
    </location>
    <ligand>
        <name>GTP</name>
        <dbReference type="ChEBI" id="CHEBI:37565"/>
    </ligand>
</feature>
<feature type="active site" description="Proton donor" evidence="8">
    <location>
        <position position="41"/>
    </location>
</feature>
<feature type="binding site" evidence="8">
    <location>
        <begin position="12"/>
        <end position="18"/>
    </location>
    <ligand>
        <name>GTP</name>
        <dbReference type="ChEBI" id="CHEBI:37565"/>
    </ligand>
</feature>
<evidence type="ECO:0000256" key="7">
    <source>
        <dbReference type="ARBA" id="ARBA00023134"/>
    </source>
</evidence>
<feature type="binding site" evidence="8">
    <location>
        <position position="13"/>
    </location>
    <ligand>
        <name>Mg(2+)</name>
        <dbReference type="ChEBI" id="CHEBI:18420"/>
    </ligand>
</feature>
<reference evidence="10" key="1">
    <citation type="journal article" date="2020" name="mSystems">
        <title>Genome- and Community-Level Interaction Insights into Carbon Utilization and Element Cycling Functions of Hydrothermarchaeota in Hydrothermal Sediment.</title>
        <authorList>
            <person name="Zhou Z."/>
            <person name="Liu Y."/>
            <person name="Xu W."/>
            <person name="Pan J."/>
            <person name="Luo Z.H."/>
            <person name="Li M."/>
        </authorList>
    </citation>
    <scope>NUCLEOTIDE SEQUENCE [LARGE SCALE GENOMIC DNA]</scope>
    <source>
        <strain evidence="10">SpSt-361</strain>
    </source>
</reference>
<feature type="binding site" evidence="8">
    <location>
        <position position="302"/>
    </location>
    <ligand>
        <name>GTP</name>
        <dbReference type="ChEBI" id="CHEBI:37565"/>
    </ligand>
</feature>
<proteinExistence type="inferred from homology"/>
<feature type="active site" description="Proton acceptor" evidence="8">
    <location>
        <position position="13"/>
    </location>
</feature>
<comment type="subunit">
    <text evidence="1 8">Homodimer.</text>
</comment>
<dbReference type="FunFam" id="3.90.170.10:FF:000001">
    <property type="entry name" value="Adenylosuccinate synthetase"/>
    <property type="match status" value="1"/>
</dbReference>
<dbReference type="CDD" id="cd03108">
    <property type="entry name" value="AdSS"/>
    <property type="match status" value="1"/>
</dbReference>
<dbReference type="Gene3D" id="3.40.440.10">
    <property type="entry name" value="Adenylosuccinate Synthetase, subunit A, domain 1"/>
    <property type="match status" value="1"/>
</dbReference>
<evidence type="ECO:0000256" key="6">
    <source>
        <dbReference type="ARBA" id="ARBA00022842"/>
    </source>
</evidence>
<dbReference type="EMBL" id="DSPJ01000021">
    <property type="protein sequence ID" value="HEX61676.1"/>
    <property type="molecule type" value="Genomic_DNA"/>
</dbReference>
<evidence type="ECO:0000256" key="2">
    <source>
        <dbReference type="ARBA" id="ARBA00022598"/>
    </source>
</evidence>
<dbReference type="SUPFAM" id="SSF52540">
    <property type="entry name" value="P-loop containing nucleoside triphosphate hydrolases"/>
    <property type="match status" value="1"/>
</dbReference>
<feature type="binding site" description="in other chain" evidence="8">
    <location>
        <position position="236"/>
    </location>
    <ligand>
        <name>IMP</name>
        <dbReference type="ChEBI" id="CHEBI:58053"/>
        <note>ligand shared between dimeric partners</note>
    </ligand>
</feature>
<dbReference type="Gene3D" id="3.90.170.10">
    <property type="entry name" value="Adenylosuccinate Synthetase, subunit A, domain 3"/>
    <property type="match status" value="1"/>
</dbReference>
<organism evidence="10">
    <name type="scientific">candidate division WWE3 bacterium</name>
    <dbReference type="NCBI Taxonomy" id="2053526"/>
    <lineage>
        <taxon>Bacteria</taxon>
        <taxon>Katanobacteria</taxon>
    </lineage>
</organism>
<dbReference type="GO" id="GO:0004019">
    <property type="term" value="F:adenylosuccinate synthase activity"/>
    <property type="evidence" value="ECO:0007669"/>
    <property type="project" value="UniProtKB-UniRule"/>
</dbReference>
<dbReference type="NCBIfam" id="TIGR00184">
    <property type="entry name" value="purA"/>
    <property type="match status" value="1"/>
</dbReference>
<evidence type="ECO:0000313" key="10">
    <source>
        <dbReference type="EMBL" id="HEX61676.1"/>
    </source>
</evidence>
<keyword evidence="4 8" id="KW-0547">Nucleotide-binding</keyword>
<dbReference type="InterPro" id="IPR018220">
    <property type="entry name" value="Adenylosuccin_syn_GTP-bd"/>
</dbReference>
<comment type="cofactor">
    <cofactor evidence="8">
        <name>Mg(2+)</name>
        <dbReference type="ChEBI" id="CHEBI:18420"/>
    </cofactor>
    <text evidence="8">Binds 1 Mg(2+) ion per subunit.</text>
</comment>
<dbReference type="EC" id="6.3.4.4" evidence="8 9"/>
<dbReference type="PANTHER" id="PTHR11846:SF0">
    <property type="entry name" value="ADENYLOSUCCINATE SYNTHETASE"/>
    <property type="match status" value="1"/>
</dbReference>
<comment type="catalytic activity">
    <reaction evidence="8 9">
        <text>IMP + L-aspartate + GTP = N(6)-(1,2-dicarboxyethyl)-AMP + GDP + phosphate + 2 H(+)</text>
        <dbReference type="Rhea" id="RHEA:15753"/>
        <dbReference type="ChEBI" id="CHEBI:15378"/>
        <dbReference type="ChEBI" id="CHEBI:29991"/>
        <dbReference type="ChEBI" id="CHEBI:37565"/>
        <dbReference type="ChEBI" id="CHEBI:43474"/>
        <dbReference type="ChEBI" id="CHEBI:57567"/>
        <dbReference type="ChEBI" id="CHEBI:58053"/>
        <dbReference type="ChEBI" id="CHEBI:58189"/>
        <dbReference type="EC" id="6.3.4.4"/>
    </reaction>
</comment>